<reference evidence="3" key="1">
    <citation type="submission" date="2020-07" db="EMBL/GenBank/DDBJ databases">
        <title>Huge and variable diversity of episymbiotic CPR bacteria and DPANN archaea in groundwater ecosystems.</title>
        <authorList>
            <person name="He C.Y."/>
            <person name="Keren R."/>
            <person name="Whittaker M."/>
            <person name="Farag I.F."/>
            <person name="Doudna J."/>
            <person name="Cate J.H.D."/>
            <person name="Banfield J.F."/>
        </authorList>
    </citation>
    <scope>NUCLEOTIDE SEQUENCE</scope>
    <source>
        <strain evidence="3">NC_groundwater_193_Ag_S-0.1um_51_7</strain>
    </source>
</reference>
<evidence type="ECO:0000259" key="2">
    <source>
        <dbReference type="Pfam" id="PF13529"/>
    </source>
</evidence>
<evidence type="ECO:0000256" key="1">
    <source>
        <dbReference type="SAM" id="SignalP"/>
    </source>
</evidence>
<dbReference type="AlphaFoldDB" id="A0A931SBW0"/>
<evidence type="ECO:0000313" key="3">
    <source>
        <dbReference type="EMBL" id="MBI2097056.1"/>
    </source>
</evidence>
<dbReference type="InterPro" id="IPR039564">
    <property type="entry name" value="Peptidase_C39-like"/>
</dbReference>
<dbReference type="Proteomes" id="UP000724148">
    <property type="component" value="Unassembled WGS sequence"/>
</dbReference>
<organism evidence="3 4">
    <name type="scientific">Candidatus Sungiibacteriota bacterium</name>
    <dbReference type="NCBI Taxonomy" id="2750080"/>
    <lineage>
        <taxon>Bacteria</taxon>
        <taxon>Candidatus Sungiibacteriota</taxon>
    </lineage>
</organism>
<feature type="chain" id="PRO_5038109216" evidence="1">
    <location>
        <begin position="20"/>
        <end position="209"/>
    </location>
</feature>
<keyword evidence="1" id="KW-0732">Signal</keyword>
<dbReference type="EMBL" id="JACOZA010000075">
    <property type="protein sequence ID" value="MBI2097056.1"/>
    <property type="molecule type" value="Genomic_DNA"/>
</dbReference>
<comment type="caution">
    <text evidence="3">The sequence shown here is derived from an EMBL/GenBank/DDBJ whole genome shotgun (WGS) entry which is preliminary data.</text>
</comment>
<feature type="signal peptide" evidence="1">
    <location>
        <begin position="1"/>
        <end position="19"/>
    </location>
</feature>
<proteinExistence type="predicted"/>
<feature type="domain" description="Peptidase C39-like" evidence="2">
    <location>
        <begin position="26"/>
        <end position="168"/>
    </location>
</feature>
<name>A0A931SBW0_9BACT</name>
<accession>A0A931SBW0</accession>
<sequence>MKYALVFVFLFAVALPTFAAGESALLNVPFTAQAPFGDWSWPWSDFCEEASIAMSYSYVTGKQFTARDFAIEMLKLAIYELQTFGYEKDTNAAETLRMLTDYYRYPKARIVENPTQQLIRDEISKGNLVIIPAAGKLLQNPYFRAPGPRHHTLVIKGFDQSDFIVNDPGTRFGNGYRYSRTNLMEAMHDFVPEPAEITTGRKAVIVIDK</sequence>
<gene>
    <name evidence="3" type="ORF">HYT40_02810</name>
</gene>
<evidence type="ECO:0000313" key="4">
    <source>
        <dbReference type="Proteomes" id="UP000724148"/>
    </source>
</evidence>
<dbReference type="Pfam" id="PF13529">
    <property type="entry name" value="Peptidase_C39_2"/>
    <property type="match status" value="1"/>
</dbReference>
<protein>
    <submittedName>
        <fullName evidence="3">C39 family peptidase</fullName>
    </submittedName>
</protein>
<dbReference type="Gene3D" id="3.90.70.10">
    <property type="entry name" value="Cysteine proteinases"/>
    <property type="match status" value="1"/>
</dbReference>